<keyword evidence="8 13" id="KW-0479">Metal-binding</keyword>
<keyword evidence="7" id="KW-0812">Transmembrane</keyword>
<dbReference type="STRING" id="197479.BFW38_07860"/>
<comment type="subcellular location">
    <subcellularLocation>
        <location evidence="1">Cell inner membrane</location>
        <topology evidence="1">Single-pass type II membrane protein</topology>
    </subcellularLocation>
</comment>
<evidence type="ECO:0000256" key="7">
    <source>
        <dbReference type="ARBA" id="ARBA00022692"/>
    </source>
</evidence>
<feature type="binding site" description="covalent" evidence="14">
    <location>
        <position position="166"/>
    </location>
    <ligand>
        <name>heme</name>
        <dbReference type="ChEBI" id="CHEBI:30413"/>
        <label>4</label>
    </ligand>
</feature>
<reference evidence="17 18" key="1">
    <citation type="submission" date="2016-08" db="EMBL/GenBank/DDBJ databases">
        <authorList>
            <person name="Seilhamer J.J."/>
        </authorList>
    </citation>
    <scope>NUCLEOTIDE SEQUENCE [LARGE SCALE GENOMIC DNA]</scope>
    <source>
        <strain evidence="17 18">PH27A</strain>
    </source>
</reference>
<dbReference type="InterPro" id="IPR051174">
    <property type="entry name" value="Cytochrome_c-type_ET"/>
</dbReference>
<organism evidence="17 18">
    <name type="scientific">Terasakiispira papahanaumokuakeensis</name>
    <dbReference type="NCBI Taxonomy" id="197479"/>
    <lineage>
        <taxon>Bacteria</taxon>
        <taxon>Pseudomonadati</taxon>
        <taxon>Pseudomonadota</taxon>
        <taxon>Gammaproteobacteria</taxon>
        <taxon>Oceanospirillales</taxon>
        <taxon>Terasakiispira</taxon>
    </lineage>
</organism>
<dbReference type="PIRSF" id="PIRSF000014">
    <property type="entry name" value="4_hem_cytch_TorC"/>
    <property type="match status" value="1"/>
</dbReference>
<comment type="PTM">
    <text evidence="14">Binds 5 heme groups per subunit.</text>
</comment>
<feature type="binding site" description="covalent" evidence="14">
    <location>
        <position position="324"/>
    </location>
    <ligand>
        <name>heme</name>
        <dbReference type="ChEBI" id="CHEBI:30413"/>
        <label>5</label>
    </ligand>
</feature>
<feature type="binding site" description="axial binding residue" evidence="15">
    <location>
        <position position="74"/>
    </location>
    <ligand>
        <name>heme</name>
        <dbReference type="ChEBI" id="CHEBI:30413"/>
        <label>2</label>
    </ligand>
    <ligandPart>
        <name>Fe</name>
        <dbReference type="ChEBI" id="CHEBI:18248"/>
    </ligandPart>
</feature>
<evidence type="ECO:0000256" key="6">
    <source>
        <dbReference type="ARBA" id="ARBA00022617"/>
    </source>
</evidence>
<keyword evidence="10" id="KW-1133">Transmembrane helix</keyword>
<feature type="binding site" description="covalent" evidence="14">
    <location>
        <position position="44"/>
    </location>
    <ligand>
        <name>heme</name>
        <dbReference type="ChEBI" id="CHEBI:30413"/>
        <label>1</label>
    </ligand>
</feature>
<dbReference type="InterPro" id="IPR005126">
    <property type="entry name" value="NapC/NirT_cyt_c_N"/>
</dbReference>
<keyword evidence="6 13" id="KW-0349">Heme</keyword>
<evidence type="ECO:0000256" key="1">
    <source>
        <dbReference type="ARBA" id="ARBA00004249"/>
    </source>
</evidence>
<evidence type="ECO:0000256" key="14">
    <source>
        <dbReference type="PIRSR" id="PIRSR000014-1"/>
    </source>
</evidence>
<dbReference type="GO" id="GO:0009276">
    <property type="term" value="C:Gram-negative-bacterium-type cell wall"/>
    <property type="evidence" value="ECO:0007669"/>
    <property type="project" value="UniProtKB-UniRule"/>
</dbReference>
<evidence type="ECO:0000313" key="17">
    <source>
        <dbReference type="EMBL" id="ODC03474.1"/>
    </source>
</evidence>
<keyword evidence="4 13" id="KW-1003">Cell membrane</keyword>
<feature type="binding site" description="covalent" evidence="14">
    <location>
        <position position="163"/>
    </location>
    <ligand>
        <name>heme</name>
        <dbReference type="ChEBI" id="CHEBI:30413"/>
        <label>4</label>
    </ligand>
</feature>
<dbReference type="FunFam" id="1.10.3820.10:FF:000001">
    <property type="entry name" value="Cytochrome c-type protein"/>
    <property type="match status" value="1"/>
</dbReference>
<dbReference type="EMBL" id="MDTQ01000001">
    <property type="protein sequence ID" value="ODC03474.1"/>
    <property type="molecule type" value="Genomic_DNA"/>
</dbReference>
<feature type="binding site" description="covalent" evidence="14">
    <location>
        <position position="41"/>
    </location>
    <ligand>
        <name>heme</name>
        <dbReference type="ChEBI" id="CHEBI:30413"/>
        <label>1</label>
    </ligand>
</feature>
<feature type="binding site" description="axial binding residue" evidence="15">
    <location>
        <position position="45"/>
    </location>
    <ligand>
        <name>heme</name>
        <dbReference type="ChEBI" id="CHEBI:30413"/>
        <label>1</label>
    </ligand>
    <ligandPart>
        <name>Fe</name>
        <dbReference type="ChEBI" id="CHEBI:18248"/>
    </ligandPart>
</feature>
<dbReference type="GO" id="GO:0005506">
    <property type="term" value="F:iron ion binding"/>
    <property type="evidence" value="ECO:0007669"/>
    <property type="project" value="UniProtKB-UniRule"/>
</dbReference>
<dbReference type="PANTHER" id="PTHR30333:SF3">
    <property type="entry name" value="CYTOCHROME C-TYPE PROTEIN TORY"/>
    <property type="match status" value="1"/>
</dbReference>
<feature type="binding site" description="covalent" evidence="14">
    <location>
        <position position="131"/>
    </location>
    <ligand>
        <name>heme</name>
        <dbReference type="ChEBI" id="CHEBI:30413"/>
        <label>3</label>
    </ligand>
</feature>
<keyword evidence="5 13" id="KW-0997">Cell inner membrane</keyword>
<dbReference type="GO" id="GO:0005886">
    <property type="term" value="C:plasma membrane"/>
    <property type="evidence" value="ECO:0007669"/>
    <property type="project" value="UniProtKB-SubCell"/>
</dbReference>
<evidence type="ECO:0000256" key="12">
    <source>
        <dbReference type="ARBA" id="ARBA00023136"/>
    </source>
</evidence>
<keyword evidence="11 13" id="KW-0408">Iron</keyword>
<dbReference type="PANTHER" id="PTHR30333">
    <property type="entry name" value="CYTOCHROME C-TYPE PROTEIN"/>
    <property type="match status" value="1"/>
</dbReference>
<feature type="binding site" description="axial binding residue" evidence="15">
    <location>
        <position position="167"/>
    </location>
    <ligand>
        <name>heme</name>
        <dbReference type="ChEBI" id="CHEBI:30413"/>
        <label>4</label>
    </ligand>
    <ligandPart>
        <name>Fe</name>
        <dbReference type="ChEBI" id="CHEBI:18248"/>
    </ligandPart>
</feature>
<evidence type="ECO:0000256" key="13">
    <source>
        <dbReference type="PIRNR" id="PIRNR000014"/>
    </source>
</evidence>
<evidence type="ECO:0000313" key="18">
    <source>
        <dbReference type="Proteomes" id="UP000094291"/>
    </source>
</evidence>
<comment type="similarity">
    <text evidence="2 13">Belongs to the TorC/TorY family.</text>
</comment>
<dbReference type="Pfam" id="PF03264">
    <property type="entry name" value="Cytochrom_NNT"/>
    <property type="match status" value="1"/>
</dbReference>
<evidence type="ECO:0000256" key="10">
    <source>
        <dbReference type="ARBA" id="ARBA00022989"/>
    </source>
</evidence>
<dbReference type="Proteomes" id="UP000094291">
    <property type="component" value="Unassembled WGS sequence"/>
</dbReference>
<dbReference type="InterPro" id="IPR009154">
    <property type="entry name" value="Membr-bd_4haem_cyt_TorC"/>
</dbReference>
<accession>A0A1E2V916</accession>
<feature type="domain" description="NapC/NirT cytochrome c N-terminal" evidence="16">
    <location>
        <begin position="6"/>
        <end position="176"/>
    </location>
</feature>
<dbReference type="OrthoDB" id="9782159at2"/>
<keyword evidence="3 13" id="KW-0813">Transport</keyword>
<protein>
    <recommendedName>
        <fullName evidence="13">Cytochrome c-type protein</fullName>
    </recommendedName>
</protein>
<name>A0A1E2V916_9GAMM</name>
<evidence type="ECO:0000256" key="15">
    <source>
        <dbReference type="PIRSR" id="PIRSR000014-2"/>
    </source>
</evidence>
<dbReference type="GO" id="GO:0009061">
    <property type="term" value="P:anaerobic respiration"/>
    <property type="evidence" value="ECO:0007669"/>
    <property type="project" value="TreeGrafter"/>
</dbReference>
<feature type="binding site" description="covalent" evidence="14">
    <location>
        <position position="321"/>
    </location>
    <ligand>
        <name>heme</name>
        <dbReference type="ChEBI" id="CHEBI:30413"/>
        <label>5</label>
    </ligand>
</feature>
<dbReference type="InterPro" id="IPR036280">
    <property type="entry name" value="Multihaem_cyt_sf"/>
</dbReference>
<feature type="binding site" description="covalent" evidence="14">
    <location>
        <position position="73"/>
    </location>
    <ligand>
        <name>heme</name>
        <dbReference type="ChEBI" id="CHEBI:30413"/>
        <label>2</label>
    </ligand>
</feature>
<dbReference type="RefSeq" id="WP_068997890.1">
    <property type="nucleotide sequence ID" value="NZ_MDTQ01000001.1"/>
</dbReference>
<evidence type="ECO:0000259" key="16">
    <source>
        <dbReference type="Pfam" id="PF03264"/>
    </source>
</evidence>
<keyword evidence="9 13" id="KW-0249">Electron transport</keyword>
<sequence>MSIKKRYLALIVTLALGAVLGWAVLGGTVAALHYTSSTEFCVSCHTMEQPYQEYQGSVHFSNAKGIRAECSDCHIPPTPVDYVMRKIGASKDVYHEFVTGRIDTPEKYEAHRQEMAETVWARFRENDSATCRSCHTYEAMEQYAQSRDAAQMHRYAQENGETCINCHKGVAHFAPEVELDSSAFDELVAQAQHTPRDAAQVYPVQPMALTALDADQSLGTVQPTTALQVIESDGEQQRTVRLTGYQMKGAEQVLYRALGQRAVIGMLTDAGQKALEASAYEADVYGNEWRSVVLKAKIDQPVLSTLAPVWDYAETLDNVYCSTCHAKIPADHYTVNAWGPVAKSMGARTDISKANLEILTQYFQHHAKDVAHEQE</sequence>
<evidence type="ECO:0000256" key="2">
    <source>
        <dbReference type="ARBA" id="ARBA00006417"/>
    </source>
</evidence>
<evidence type="ECO:0000256" key="9">
    <source>
        <dbReference type="ARBA" id="ARBA00022982"/>
    </source>
</evidence>
<dbReference type="SUPFAM" id="SSF48695">
    <property type="entry name" value="Multiheme cytochromes"/>
    <property type="match status" value="1"/>
</dbReference>
<proteinExistence type="inferred from homology"/>
<evidence type="ECO:0000256" key="11">
    <source>
        <dbReference type="ARBA" id="ARBA00023004"/>
    </source>
</evidence>
<dbReference type="InterPro" id="IPR038266">
    <property type="entry name" value="NapC/NirT_cytc_sf"/>
</dbReference>
<dbReference type="GO" id="GO:0009055">
    <property type="term" value="F:electron transfer activity"/>
    <property type="evidence" value="ECO:0007669"/>
    <property type="project" value="UniProtKB-UniRule"/>
</dbReference>
<evidence type="ECO:0000256" key="8">
    <source>
        <dbReference type="ARBA" id="ARBA00022723"/>
    </source>
</evidence>
<evidence type="ECO:0000256" key="4">
    <source>
        <dbReference type="ARBA" id="ARBA00022475"/>
    </source>
</evidence>
<feature type="binding site" description="axial binding residue" evidence="15">
    <location>
        <position position="325"/>
    </location>
    <ligand>
        <name>heme</name>
        <dbReference type="ChEBI" id="CHEBI:30413"/>
        <label>5</label>
    </ligand>
    <ligandPart>
        <name>Fe</name>
        <dbReference type="ChEBI" id="CHEBI:18248"/>
    </ligandPart>
</feature>
<feature type="binding site" description="axial binding residue" evidence="15">
    <location>
        <position position="135"/>
    </location>
    <ligand>
        <name>heme</name>
        <dbReference type="ChEBI" id="CHEBI:30413"/>
        <label>3</label>
    </ligand>
    <ligandPart>
        <name>Fe</name>
        <dbReference type="ChEBI" id="CHEBI:18248"/>
    </ligandPart>
</feature>
<keyword evidence="18" id="KW-1185">Reference proteome</keyword>
<feature type="binding site" description="covalent" evidence="14">
    <location>
        <position position="70"/>
    </location>
    <ligand>
        <name>heme</name>
        <dbReference type="ChEBI" id="CHEBI:30413"/>
        <label>2</label>
    </ligand>
</feature>
<dbReference type="AlphaFoldDB" id="A0A1E2V916"/>
<dbReference type="Gene3D" id="1.10.3820.10">
    <property type="entry name" value="Di-heme elbow motif domain"/>
    <property type="match status" value="1"/>
</dbReference>
<gene>
    <name evidence="17" type="ORF">BFW38_07860</name>
</gene>
<evidence type="ECO:0000256" key="3">
    <source>
        <dbReference type="ARBA" id="ARBA00022448"/>
    </source>
</evidence>
<dbReference type="GO" id="GO:0020037">
    <property type="term" value="F:heme binding"/>
    <property type="evidence" value="ECO:0007669"/>
    <property type="project" value="UniProtKB-UniRule"/>
</dbReference>
<evidence type="ECO:0000256" key="5">
    <source>
        <dbReference type="ARBA" id="ARBA00022519"/>
    </source>
</evidence>
<comment type="caution">
    <text evidence="17">The sequence shown here is derived from an EMBL/GenBank/DDBJ whole genome shotgun (WGS) entry which is preliminary data.</text>
</comment>
<keyword evidence="12 13" id="KW-0472">Membrane</keyword>
<feature type="binding site" description="covalent" evidence="14">
    <location>
        <position position="134"/>
    </location>
    <ligand>
        <name>heme</name>
        <dbReference type="ChEBI" id="CHEBI:30413"/>
        <label>3</label>
    </ligand>
</feature>